<dbReference type="PANTHER" id="PTHR43679">
    <property type="entry name" value="OCTANOYLTRANSFERASE LIPM-RELATED"/>
    <property type="match status" value="1"/>
</dbReference>
<dbReference type="InterPro" id="IPR045864">
    <property type="entry name" value="aa-tRNA-synth_II/BPL/LPL"/>
</dbReference>
<dbReference type="InterPro" id="IPR050664">
    <property type="entry name" value="Octanoyltrans_LipM/LipL"/>
</dbReference>
<dbReference type="AlphaFoldDB" id="A0A0F9ILU7"/>
<dbReference type="SUPFAM" id="SSF55681">
    <property type="entry name" value="Class II aaRS and biotin synthetases"/>
    <property type="match status" value="1"/>
</dbReference>
<accession>A0A0F9ILU7</accession>
<sequence>MSGSFKVLRLIDHFRHAPAGAAFNMALDEALLESACKGQSPPTLRLYGWSEPSVSLGRHQRASDVDMGFCRQRSIPVVRRPTGGRAILHGLELTYSFSAHLPLPGFGQSVLDSYGALSRAFMHAFKRLGLAALNGSRRKKGPGPGGANPLCFASASYGEISVRGKKIIGSAQRRCTDGFLQQGSIPLELDRETMAWVFYKAGGDADNGMAALGELDGSITLEGLKDAVVNGFRDVFSIDVARSGPDEREEELAARLAERKYLSEHWTLRR</sequence>
<evidence type="ECO:0000313" key="2">
    <source>
        <dbReference type="EMBL" id="KKL88197.1"/>
    </source>
</evidence>
<dbReference type="CDD" id="cd16443">
    <property type="entry name" value="LplA"/>
    <property type="match status" value="1"/>
</dbReference>
<comment type="caution">
    <text evidence="2">The sequence shown here is derived from an EMBL/GenBank/DDBJ whole genome shotgun (WGS) entry which is preliminary data.</text>
</comment>
<reference evidence="2" key="1">
    <citation type="journal article" date="2015" name="Nature">
        <title>Complex archaea that bridge the gap between prokaryotes and eukaryotes.</title>
        <authorList>
            <person name="Spang A."/>
            <person name="Saw J.H."/>
            <person name="Jorgensen S.L."/>
            <person name="Zaremba-Niedzwiedzka K."/>
            <person name="Martijn J."/>
            <person name="Lind A.E."/>
            <person name="van Eijk R."/>
            <person name="Schleper C."/>
            <person name="Guy L."/>
            <person name="Ettema T.J."/>
        </authorList>
    </citation>
    <scope>NUCLEOTIDE SEQUENCE</scope>
</reference>
<dbReference type="PANTHER" id="PTHR43679:SF2">
    <property type="entry name" value="OCTANOYL-[GCVH]:PROTEIN N-OCTANOYLTRANSFERASE"/>
    <property type="match status" value="1"/>
</dbReference>
<proteinExistence type="predicted"/>
<dbReference type="InterPro" id="IPR004143">
    <property type="entry name" value="BPL_LPL_catalytic"/>
</dbReference>
<dbReference type="PROSITE" id="PS51733">
    <property type="entry name" value="BPL_LPL_CATALYTIC"/>
    <property type="match status" value="1"/>
</dbReference>
<name>A0A0F9ILU7_9ZZZZ</name>
<dbReference type="EMBL" id="LAZR01020634">
    <property type="protein sequence ID" value="KKL88197.1"/>
    <property type="molecule type" value="Genomic_DNA"/>
</dbReference>
<gene>
    <name evidence="2" type="ORF">LCGC14_1927130</name>
</gene>
<organism evidence="2">
    <name type="scientific">marine sediment metagenome</name>
    <dbReference type="NCBI Taxonomy" id="412755"/>
    <lineage>
        <taxon>unclassified sequences</taxon>
        <taxon>metagenomes</taxon>
        <taxon>ecological metagenomes</taxon>
    </lineage>
</organism>
<dbReference type="Pfam" id="PF21948">
    <property type="entry name" value="LplA-B_cat"/>
    <property type="match status" value="1"/>
</dbReference>
<evidence type="ECO:0000259" key="1">
    <source>
        <dbReference type="PROSITE" id="PS51733"/>
    </source>
</evidence>
<protein>
    <recommendedName>
        <fullName evidence="1">BPL/LPL catalytic domain-containing protein</fullName>
    </recommendedName>
</protein>
<dbReference type="Gene3D" id="3.30.930.10">
    <property type="entry name" value="Bira Bifunctional Protein, Domain 2"/>
    <property type="match status" value="1"/>
</dbReference>
<feature type="domain" description="BPL/LPL catalytic" evidence="1">
    <location>
        <begin position="38"/>
        <end position="240"/>
    </location>
</feature>